<dbReference type="GO" id="GO:0006508">
    <property type="term" value="P:proteolysis"/>
    <property type="evidence" value="ECO:0007669"/>
    <property type="project" value="UniProtKB-KW"/>
</dbReference>
<dbReference type="AlphaFoldDB" id="T1JK50"/>
<feature type="binding site" evidence="12">
    <location>
        <begin position="134"/>
        <end position="137"/>
    </location>
    <ligand>
        <name>substrate</name>
    </ligand>
</feature>
<evidence type="ECO:0000256" key="6">
    <source>
        <dbReference type="ARBA" id="ARBA00053295"/>
    </source>
</evidence>
<evidence type="ECO:0000256" key="9">
    <source>
        <dbReference type="ARBA" id="ARBA00079301"/>
    </source>
</evidence>
<sequence>TDVVSRSKSNIYINSSAQSTTIHYLFAATQFAVSMGFRVESLSTNASIQKWQTWREERCQPNYWQNVSPDPGTQCGPYHPKISPKALHHFRHQYEDDQKVLLSHDTIGMVAIDTDGRIAAGTSTNGLIHKIPGRVGDSPIIGSGAYCDKDVGAAAGTGDGDTMMRFLPSYQSVENMRNGMSPIEASEEALKRIISYHANFTGAVIALNIKGEYGAACYGIDSFPYIVSGNEISGDQIIVHTKCLP</sequence>
<keyword evidence="4" id="KW-0068">Autocatalytic cleavage</keyword>
<dbReference type="PANTHER" id="PTHR10188">
    <property type="entry name" value="L-ASPARAGINASE"/>
    <property type="match status" value="1"/>
</dbReference>
<dbReference type="GO" id="GO:0003948">
    <property type="term" value="F:N4-(beta-N-acetylglucosaminyl)-L-asparaginase activity"/>
    <property type="evidence" value="ECO:0007669"/>
    <property type="project" value="UniProtKB-EC"/>
</dbReference>
<dbReference type="STRING" id="126957.T1JK50"/>
<dbReference type="InterPro" id="IPR000246">
    <property type="entry name" value="Peptidase_T2"/>
</dbReference>
<dbReference type="EnsemblMetazoa" id="SMAR014230-RA">
    <property type="protein sequence ID" value="SMAR014230-PA"/>
    <property type="gene ID" value="SMAR014230"/>
</dbReference>
<dbReference type="FunFam" id="3.60.20.30:FF:000003">
    <property type="entry name" value="N(4)-(Beta-N-acetylglucosaminyl)-L-asparaginase isoform X1"/>
    <property type="match status" value="1"/>
</dbReference>
<dbReference type="Gene3D" id="3.60.20.30">
    <property type="entry name" value="(Glycosyl)asparaginase"/>
    <property type="match status" value="1"/>
</dbReference>
<dbReference type="SUPFAM" id="SSF56235">
    <property type="entry name" value="N-terminal nucleophile aminohydrolases (Ntn hydrolases)"/>
    <property type="match status" value="1"/>
</dbReference>
<evidence type="ECO:0000256" key="10">
    <source>
        <dbReference type="ARBA" id="ARBA00080645"/>
    </source>
</evidence>
<dbReference type="Pfam" id="PF01112">
    <property type="entry name" value="Asparaginase_2"/>
    <property type="match status" value="1"/>
</dbReference>
<accession>T1JK50</accession>
<comment type="similarity">
    <text evidence="1">Belongs to the Ntn-hydrolase family.</text>
</comment>
<feature type="site" description="Cleavage; by autolysis" evidence="13">
    <location>
        <begin position="105"/>
        <end position="106"/>
    </location>
</feature>
<feature type="active site" description="Nucleophile" evidence="11">
    <location>
        <position position="106"/>
    </location>
</feature>
<evidence type="ECO:0000256" key="12">
    <source>
        <dbReference type="PIRSR" id="PIRSR600246-2"/>
    </source>
</evidence>
<dbReference type="HOGENOM" id="CLU_021603_0_0_1"/>
<feature type="binding site" evidence="12">
    <location>
        <begin position="157"/>
        <end position="160"/>
    </location>
    <ligand>
        <name>substrate</name>
    </ligand>
</feature>
<proteinExistence type="inferred from homology"/>
<dbReference type="PANTHER" id="PTHR10188:SF6">
    <property type="entry name" value="N(4)-(BETA-N-ACETYLGLUCOSAMINYL)-L-ASPARAGINASE"/>
    <property type="match status" value="1"/>
</dbReference>
<dbReference type="GO" id="GO:0008233">
    <property type="term" value="F:peptidase activity"/>
    <property type="evidence" value="ECO:0007669"/>
    <property type="project" value="UniProtKB-KW"/>
</dbReference>
<evidence type="ECO:0000256" key="2">
    <source>
        <dbReference type="ARBA" id="ARBA00022670"/>
    </source>
</evidence>
<comment type="function">
    <text evidence="6">Cleaves the GlcNAc-Asn bond which joins oligosaccharides to the peptide of asparagine-linked glycoproteins.</text>
</comment>
<dbReference type="Proteomes" id="UP000014500">
    <property type="component" value="Unassembled WGS sequence"/>
</dbReference>
<evidence type="ECO:0000256" key="4">
    <source>
        <dbReference type="ARBA" id="ARBA00022813"/>
    </source>
</evidence>
<keyword evidence="3" id="KW-0378">Hydrolase</keyword>
<name>T1JK50_STRMM</name>
<dbReference type="EMBL" id="JH432004">
    <property type="status" value="NOT_ANNOTATED_CDS"/>
    <property type="molecule type" value="Genomic_DNA"/>
</dbReference>
<keyword evidence="2" id="KW-0645">Protease</keyword>
<protein>
    <recommendedName>
        <fullName evidence="7">N(4)-(beta-N-acetylglucosaminyl)-L-asparaginase</fullName>
        <ecNumber evidence="7">3.5.1.26</ecNumber>
    </recommendedName>
    <alternativeName>
        <fullName evidence="9">Aspartylglucosaminidase</fullName>
    </alternativeName>
    <alternativeName>
        <fullName evidence="8">Glycosylasparaginase</fullName>
    </alternativeName>
    <alternativeName>
        <fullName evidence="10">N4-(N-acetyl-beta-glucosaminyl)-L-asparagine amidase</fullName>
    </alternativeName>
</protein>
<dbReference type="PhylomeDB" id="T1JK50"/>
<dbReference type="CDD" id="cd04513">
    <property type="entry name" value="Glycosylasparaginase"/>
    <property type="match status" value="1"/>
</dbReference>
<dbReference type="EC" id="3.5.1.26" evidence="7"/>
<comment type="catalytic activity">
    <reaction evidence="5">
        <text>N(4)-(beta-N-acetyl-D-glucosaminyl)-L-asparagine + H2O = N-acetyl-beta-D-glucosaminylamine + L-aspartate + H(+)</text>
        <dbReference type="Rhea" id="RHEA:11544"/>
        <dbReference type="ChEBI" id="CHEBI:15377"/>
        <dbReference type="ChEBI" id="CHEBI:15378"/>
        <dbReference type="ChEBI" id="CHEBI:15947"/>
        <dbReference type="ChEBI" id="CHEBI:29991"/>
        <dbReference type="ChEBI" id="CHEBI:58080"/>
        <dbReference type="EC" id="3.5.1.26"/>
    </reaction>
</comment>
<evidence type="ECO:0000256" key="5">
    <source>
        <dbReference type="ARBA" id="ARBA00050421"/>
    </source>
</evidence>
<dbReference type="InterPro" id="IPR029055">
    <property type="entry name" value="Ntn_hydrolases_N"/>
</dbReference>
<keyword evidence="15" id="KW-1185">Reference proteome</keyword>
<organism evidence="14 15">
    <name type="scientific">Strigamia maritima</name>
    <name type="common">European centipede</name>
    <name type="synonym">Geophilus maritimus</name>
    <dbReference type="NCBI Taxonomy" id="126957"/>
    <lineage>
        <taxon>Eukaryota</taxon>
        <taxon>Metazoa</taxon>
        <taxon>Ecdysozoa</taxon>
        <taxon>Arthropoda</taxon>
        <taxon>Myriapoda</taxon>
        <taxon>Chilopoda</taxon>
        <taxon>Pleurostigmophora</taxon>
        <taxon>Geophilomorpha</taxon>
        <taxon>Linotaeniidae</taxon>
        <taxon>Strigamia</taxon>
    </lineage>
</organism>
<evidence type="ECO:0000256" key="1">
    <source>
        <dbReference type="ARBA" id="ARBA00010872"/>
    </source>
</evidence>
<evidence type="ECO:0000256" key="11">
    <source>
        <dbReference type="PIRSR" id="PIRSR600246-1"/>
    </source>
</evidence>
<evidence type="ECO:0000256" key="13">
    <source>
        <dbReference type="PIRSR" id="PIRSR600246-3"/>
    </source>
</evidence>
<evidence type="ECO:0000256" key="3">
    <source>
        <dbReference type="ARBA" id="ARBA00022801"/>
    </source>
</evidence>
<evidence type="ECO:0000313" key="15">
    <source>
        <dbReference type="Proteomes" id="UP000014500"/>
    </source>
</evidence>
<dbReference type="eggNOG" id="KOG1593">
    <property type="taxonomic scope" value="Eukaryota"/>
</dbReference>
<evidence type="ECO:0000256" key="8">
    <source>
        <dbReference type="ARBA" id="ARBA00078726"/>
    </source>
</evidence>
<evidence type="ECO:0000313" key="14">
    <source>
        <dbReference type="EnsemblMetazoa" id="SMAR014230-PA"/>
    </source>
</evidence>
<reference evidence="15" key="1">
    <citation type="submission" date="2011-05" db="EMBL/GenBank/DDBJ databases">
        <authorList>
            <person name="Richards S.R."/>
            <person name="Qu J."/>
            <person name="Jiang H."/>
            <person name="Jhangiani S.N."/>
            <person name="Agravi P."/>
            <person name="Goodspeed R."/>
            <person name="Gross S."/>
            <person name="Mandapat C."/>
            <person name="Jackson L."/>
            <person name="Mathew T."/>
            <person name="Pu L."/>
            <person name="Thornton R."/>
            <person name="Saada N."/>
            <person name="Wilczek-Boney K.B."/>
            <person name="Lee S."/>
            <person name="Kovar C."/>
            <person name="Wu Y."/>
            <person name="Scherer S.E."/>
            <person name="Worley K.C."/>
            <person name="Muzny D.M."/>
            <person name="Gibbs R."/>
        </authorList>
    </citation>
    <scope>NUCLEOTIDE SEQUENCE</scope>
    <source>
        <strain evidence="15">Brora</strain>
    </source>
</reference>
<dbReference type="OMA" id="MERTTHT"/>
<dbReference type="GO" id="GO:0005764">
    <property type="term" value="C:lysosome"/>
    <property type="evidence" value="ECO:0007669"/>
    <property type="project" value="TreeGrafter"/>
</dbReference>
<evidence type="ECO:0000256" key="7">
    <source>
        <dbReference type="ARBA" id="ARBA00066729"/>
    </source>
</evidence>
<reference evidence="14" key="2">
    <citation type="submission" date="2015-02" db="UniProtKB">
        <authorList>
            <consortium name="EnsemblMetazoa"/>
        </authorList>
    </citation>
    <scope>IDENTIFICATION</scope>
</reference>